<dbReference type="HOGENOM" id="CLU_120388_0_2_9"/>
<protein>
    <recommendedName>
        <fullName evidence="3">DUF1934 domain-containing protein</fullName>
    </recommendedName>
</protein>
<dbReference type="KEGG" id="ddh:Desde_4159"/>
<dbReference type="Pfam" id="PF09148">
    <property type="entry name" value="DUF1934"/>
    <property type="match status" value="1"/>
</dbReference>
<evidence type="ECO:0000313" key="2">
    <source>
        <dbReference type="Proteomes" id="UP000006053"/>
    </source>
</evidence>
<dbReference type="InterPro" id="IPR015231">
    <property type="entry name" value="DUF1934"/>
</dbReference>
<dbReference type="STRING" id="756499.Desde_4159"/>
<dbReference type="OrthoDB" id="1680906at2"/>
<dbReference type="EMBL" id="CP003348">
    <property type="protein sequence ID" value="AFM02420.1"/>
    <property type="molecule type" value="Genomic_DNA"/>
</dbReference>
<dbReference type="Proteomes" id="UP000006053">
    <property type="component" value="Chromosome"/>
</dbReference>
<keyword evidence="2" id="KW-1185">Reference proteome</keyword>
<dbReference type="eggNOG" id="COG4506">
    <property type="taxonomic scope" value="Bacteria"/>
</dbReference>
<name>I4AEN5_DESDJ</name>
<dbReference type="Gene3D" id="2.40.128.20">
    <property type="match status" value="1"/>
</dbReference>
<organism evidence="1 2">
    <name type="scientific">Desulfitobacterium dehalogenans (strain ATCC 51507 / DSM 9161 / JW/IU-DC1)</name>
    <dbReference type="NCBI Taxonomy" id="756499"/>
    <lineage>
        <taxon>Bacteria</taxon>
        <taxon>Bacillati</taxon>
        <taxon>Bacillota</taxon>
        <taxon>Clostridia</taxon>
        <taxon>Eubacteriales</taxon>
        <taxon>Desulfitobacteriaceae</taxon>
        <taxon>Desulfitobacterium</taxon>
    </lineage>
</organism>
<dbReference type="AlphaFoldDB" id="I4AEN5"/>
<sequence>MVKEMLIQVVSTQSYEEGSEERIEFSTVGNLHKRQGSYYIIYRDSETAGGAGVTTSLKVEPAKVTLNRMGAIDQKQVFERGILHGSAYATPQGSLFLQVFTEDMKIDLTEQGGNITLKYNLFIDDQWVSHNSLWINIKEDAPR</sequence>
<reference evidence="2" key="1">
    <citation type="submission" date="2012-06" db="EMBL/GenBank/DDBJ databases">
        <title>Complete sequence of Desulfitobacterium dehalogenans ATCC 51507.</title>
        <authorList>
            <person name="Lucas S."/>
            <person name="Han J."/>
            <person name="Lapidus A."/>
            <person name="Cheng J.-F."/>
            <person name="Goodwin L."/>
            <person name="Pitluck S."/>
            <person name="Peters L."/>
            <person name="Ovchinnikova G."/>
            <person name="Teshima H."/>
            <person name="Detter J.C."/>
            <person name="Han C."/>
            <person name="Tapia R."/>
            <person name="Land M."/>
            <person name="Hauser L."/>
            <person name="Kyrpides N."/>
            <person name="Ivanova N."/>
            <person name="Pagani I."/>
            <person name="Kruse T."/>
            <person name="de Vos W.M."/>
            <person name="Smidt H."/>
            <person name="Woyke T."/>
        </authorList>
    </citation>
    <scope>NUCLEOTIDE SEQUENCE [LARGE SCALE GENOMIC DNA]</scope>
    <source>
        <strain evidence="2">ATCC 51507 / DSM 9161 / JW/IU-DC1</strain>
    </source>
</reference>
<dbReference type="RefSeq" id="WP_014795890.1">
    <property type="nucleotide sequence ID" value="NC_018017.1"/>
</dbReference>
<proteinExistence type="predicted"/>
<accession>I4AEN5</accession>
<dbReference type="SUPFAM" id="SSF50814">
    <property type="entry name" value="Lipocalins"/>
    <property type="match status" value="1"/>
</dbReference>
<reference evidence="1 2" key="2">
    <citation type="journal article" date="2015" name="J. Bacteriol.">
        <title>Genomic, proteomic, and biochemical analysis of the organohalide respiratory pathway in Desulfitobacterium dehalogenans.</title>
        <authorList>
            <person name="Kruse T."/>
            <person name="van de Pas B.A."/>
            <person name="Atteia A."/>
            <person name="Krab K."/>
            <person name="Hagen W.R."/>
            <person name="Goodwin L."/>
            <person name="Chain P."/>
            <person name="Boeren S."/>
            <person name="Maphosa F."/>
            <person name="Schraa G."/>
            <person name="de Vos W.M."/>
            <person name="van der Oost J."/>
            <person name="Smidt H."/>
            <person name="Stams A.J."/>
        </authorList>
    </citation>
    <scope>NUCLEOTIDE SEQUENCE [LARGE SCALE GENOMIC DNA]</scope>
    <source>
        <strain evidence="2">ATCC 51507 / DSM 9161 / JW/IU-DC1</strain>
    </source>
</reference>
<gene>
    <name evidence="1" type="ordered locus">Desde_4159</name>
</gene>
<evidence type="ECO:0000313" key="1">
    <source>
        <dbReference type="EMBL" id="AFM02420.1"/>
    </source>
</evidence>
<evidence type="ECO:0008006" key="3">
    <source>
        <dbReference type="Google" id="ProtNLM"/>
    </source>
</evidence>
<dbReference type="InterPro" id="IPR012674">
    <property type="entry name" value="Calycin"/>
</dbReference>